<dbReference type="Pfam" id="PF07690">
    <property type="entry name" value="MFS_1"/>
    <property type="match status" value="1"/>
</dbReference>
<dbReference type="CDD" id="cd06173">
    <property type="entry name" value="MFS_MefA_like"/>
    <property type="match status" value="1"/>
</dbReference>
<feature type="transmembrane region" description="Helical" evidence="7">
    <location>
        <begin position="94"/>
        <end position="119"/>
    </location>
</feature>
<proteinExistence type="predicted"/>
<evidence type="ECO:0000313" key="9">
    <source>
        <dbReference type="Proteomes" id="UP001164693"/>
    </source>
</evidence>
<evidence type="ECO:0000256" key="6">
    <source>
        <dbReference type="SAM" id="MobiDB-lite"/>
    </source>
</evidence>
<keyword evidence="3 7" id="KW-0812">Transmembrane</keyword>
<dbReference type="PANTHER" id="PTHR23513">
    <property type="entry name" value="INTEGRAL MEMBRANE EFFLUX PROTEIN-RELATED"/>
    <property type="match status" value="1"/>
</dbReference>
<feature type="region of interest" description="Disordered" evidence="6">
    <location>
        <begin position="401"/>
        <end position="421"/>
    </location>
</feature>
<feature type="transmembrane region" description="Helical" evidence="7">
    <location>
        <begin position="153"/>
        <end position="169"/>
    </location>
</feature>
<protein>
    <submittedName>
        <fullName evidence="8">MFS transporter</fullName>
    </submittedName>
</protein>
<evidence type="ECO:0000313" key="8">
    <source>
        <dbReference type="EMBL" id="WAX55625.1"/>
    </source>
</evidence>
<keyword evidence="5 7" id="KW-0472">Membrane</keyword>
<feature type="transmembrane region" description="Helical" evidence="7">
    <location>
        <begin position="289"/>
        <end position="308"/>
    </location>
</feature>
<dbReference type="RefSeq" id="WP_269442143.1">
    <property type="nucleotide sequence ID" value="NZ_CP097463.1"/>
</dbReference>
<feature type="transmembrane region" description="Helical" evidence="7">
    <location>
        <begin position="255"/>
        <end position="277"/>
    </location>
</feature>
<dbReference type="SUPFAM" id="SSF103473">
    <property type="entry name" value="MFS general substrate transporter"/>
    <property type="match status" value="1"/>
</dbReference>
<dbReference type="InterPro" id="IPR036259">
    <property type="entry name" value="MFS_trans_sf"/>
</dbReference>
<dbReference type="Gene3D" id="1.20.1250.20">
    <property type="entry name" value="MFS general substrate transporter like domains"/>
    <property type="match status" value="1"/>
</dbReference>
<feature type="transmembrane region" description="Helical" evidence="7">
    <location>
        <begin position="347"/>
        <end position="369"/>
    </location>
</feature>
<dbReference type="EMBL" id="CP097463">
    <property type="protein sequence ID" value="WAX55625.1"/>
    <property type="molecule type" value="Genomic_DNA"/>
</dbReference>
<reference evidence="8" key="1">
    <citation type="submission" date="2022-05" db="EMBL/GenBank/DDBJ databases">
        <title>Jatrophihabitans sp. SB3-54 whole genome sequence.</title>
        <authorList>
            <person name="Suh M.K."/>
            <person name="Eom M.K."/>
            <person name="Kim J.S."/>
            <person name="Kim H.S."/>
            <person name="Do H.E."/>
            <person name="Shin Y.K."/>
            <person name="Lee J.-S."/>
        </authorList>
    </citation>
    <scope>NUCLEOTIDE SEQUENCE</scope>
    <source>
        <strain evidence="8">SB3-54</strain>
    </source>
</reference>
<gene>
    <name evidence="8" type="ORF">M6B22_13870</name>
</gene>
<accession>A0ABY7JUA9</accession>
<dbReference type="PANTHER" id="PTHR23513:SF11">
    <property type="entry name" value="STAPHYLOFERRIN A TRANSPORTER"/>
    <property type="match status" value="1"/>
</dbReference>
<keyword evidence="9" id="KW-1185">Reference proteome</keyword>
<comment type="subcellular location">
    <subcellularLocation>
        <location evidence="1">Cell membrane</location>
        <topology evidence="1">Multi-pass membrane protein</topology>
    </subcellularLocation>
</comment>
<feature type="transmembrane region" description="Helical" evidence="7">
    <location>
        <begin position="375"/>
        <end position="394"/>
    </location>
</feature>
<evidence type="ECO:0000256" key="7">
    <source>
        <dbReference type="SAM" id="Phobius"/>
    </source>
</evidence>
<keyword evidence="2" id="KW-1003">Cell membrane</keyword>
<feature type="transmembrane region" description="Helical" evidence="7">
    <location>
        <begin position="22"/>
        <end position="46"/>
    </location>
</feature>
<organism evidence="8 9">
    <name type="scientific">Jatrophihabitans cynanchi</name>
    <dbReference type="NCBI Taxonomy" id="2944128"/>
    <lineage>
        <taxon>Bacteria</taxon>
        <taxon>Bacillati</taxon>
        <taxon>Actinomycetota</taxon>
        <taxon>Actinomycetes</taxon>
        <taxon>Jatrophihabitantales</taxon>
        <taxon>Jatrophihabitantaceae</taxon>
        <taxon>Jatrophihabitans</taxon>
    </lineage>
</organism>
<feature type="transmembrane region" description="Helical" evidence="7">
    <location>
        <begin position="53"/>
        <end position="74"/>
    </location>
</feature>
<keyword evidence="4 7" id="KW-1133">Transmembrane helix</keyword>
<evidence type="ECO:0000256" key="1">
    <source>
        <dbReference type="ARBA" id="ARBA00004651"/>
    </source>
</evidence>
<feature type="transmembrane region" description="Helical" evidence="7">
    <location>
        <begin position="227"/>
        <end position="249"/>
    </location>
</feature>
<evidence type="ECO:0000256" key="4">
    <source>
        <dbReference type="ARBA" id="ARBA00022989"/>
    </source>
</evidence>
<dbReference type="InterPro" id="IPR011701">
    <property type="entry name" value="MFS"/>
</dbReference>
<name>A0ABY7JUA9_9ACTN</name>
<evidence type="ECO:0000256" key="2">
    <source>
        <dbReference type="ARBA" id="ARBA00022475"/>
    </source>
</evidence>
<evidence type="ECO:0000256" key="3">
    <source>
        <dbReference type="ARBA" id="ARBA00022692"/>
    </source>
</evidence>
<dbReference type="Proteomes" id="UP001164693">
    <property type="component" value="Chromosome"/>
</dbReference>
<evidence type="ECO:0000256" key="5">
    <source>
        <dbReference type="ARBA" id="ARBA00023136"/>
    </source>
</evidence>
<sequence>MIPQARQTVSFRTVLQVREFRWVWLAGLQSLLGDQLARVALSVLVFDRTHSGALTATVYALTFLPALLGTPLGVLADRLPRRSLLVGGDLTRAALLAAMALPGMPLGALICLLVAVVLVGCPWKAAESALVADMLAGEGYALGTSLRLATGQGAQLIGFAVGGVAVAAIGARSALAVNALTFALSALVLRIALSYRPAVQGREVAASERDDWRAGFRVVLHDPRLRLMVGYAWLAGAFVAPEGLAAPYAQELGGGAQAVGLLLAAAPTGALIGALLFVRLVPVGTRMRVTPLLAVGCGLPLIACAAHPGLTVSLVLWGLSGLGMTYQVQVMTEFVTAAPVRLRGQAIAFASSGLLAAQGVGLILAGLVAKLSSTTIAVATAGLFGSACALALAVSSARRRGPVEPDTRTVGDVAEAGIGRR</sequence>